<keyword evidence="11" id="KW-0175">Coiled coil</keyword>
<keyword evidence="7 10" id="KW-0226">DNA condensation</keyword>
<dbReference type="CTD" id="43491"/>
<dbReference type="GO" id="GO:0005634">
    <property type="term" value="C:nucleus"/>
    <property type="evidence" value="ECO:0007669"/>
    <property type="project" value="UniProtKB-SubCell"/>
</dbReference>
<feature type="compositionally biased region" description="Polar residues" evidence="12">
    <location>
        <begin position="1332"/>
        <end position="1342"/>
    </location>
</feature>
<dbReference type="GO" id="GO:0010032">
    <property type="term" value="P:meiotic chromosome condensation"/>
    <property type="evidence" value="ECO:0007669"/>
    <property type="project" value="TreeGrafter"/>
</dbReference>
<keyword evidence="4" id="KW-0158">Chromosome</keyword>
<dbReference type="OrthoDB" id="436262at2759"/>
<organism evidence="17">
    <name type="scientific">Drosophila rhopaloa</name>
    <name type="common">Fruit fly</name>
    <dbReference type="NCBI Taxonomy" id="1041015"/>
    <lineage>
        <taxon>Eukaryota</taxon>
        <taxon>Metazoa</taxon>
        <taxon>Ecdysozoa</taxon>
        <taxon>Arthropoda</taxon>
        <taxon>Hexapoda</taxon>
        <taxon>Insecta</taxon>
        <taxon>Pterygota</taxon>
        <taxon>Neoptera</taxon>
        <taxon>Endopterygota</taxon>
        <taxon>Diptera</taxon>
        <taxon>Brachycera</taxon>
        <taxon>Muscomorpha</taxon>
        <taxon>Ephydroidea</taxon>
        <taxon>Drosophilidae</taxon>
        <taxon>Drosophila</taxon>
        <taxon>Sophophora</taxon>
    </lineage>
</organism>
<dbReference type="GeneID" id="108051465"/>
<evidence type="ECO:0000256" key="12">
    <source>
        <dbReference type="SAM" id="MobiDB-lite"/>
    </source>
</evidence>
<evidence type="ECO:0000256" key="6">
    <source>
        <dbReference type="ARBA" id="ARBA00022776"/>
    </source>
</evidence>
<keyword evidence="5 10" id="KW-0132">Cell division</keyword>
<evidence type="ECO:0000313" key="15">
    <source>
        <dbReference type="EnsemblMetazoa" id="XP_016989076.1"/>
    </source>
</evidence>
<keyword evidence="16" id="KW-1185">Reference proteome</keyword>
<accession>A0A6P4FV58</accession>
<dbReference type="GO" id="GO:0042393">
    <property type="term" value="F:histone binding"/>
    <property type="evidence" value="ECO:0007669"/>
    <property type="project" value="TreeGrafter"/>
</dbReference>
<sequence>MDEPHDFQFVLPLNSSDLINSSGDQFYVKEIFGSAEIPQKLLECKRKVHQGDPFYIFDHFDIYYSVLEVQGSDASCSQNLMRSFDLLYLTVDKLFQDLHPLLAASEPMSNQQRNSYLNLTKMTLFLQVSVVKKLNNCVQQALRDQQVNIQKKRAKQSEATEHFPNWDVKRSKFLVQLFNVMQCPLEKLWSPPVAEDDFISLLCDVCYRTLELQPLRPDNKNVFDTIFQILGTSIKRFNQAMTFPVRILQILRGTEHAATSVATGILLLHEEYGISSVFSILIKSIVDALKLDSSDSTVSKHFSNFLAEFSNIAPSLIIPHLEKLADDLLDCQSHTLRNCVLQIIGDTVVSELTSEELSEELKEVRNEFLEHLMAHILDISAHVRSKVLSIWHHLKVQHAIPLNFLTRVLDEAIGRLEDKSSLVRRTAMQLIKSALESNPYCSKLSLEELRAKHEHEVLAMEKLNDVLEEERKQEEQLNTEFSTLAPELLPFIEANLTEFPDMQFDKEESDETLLERIVPLMREKNYKDVIVLVRKVDFLAGNQNMSSLLKHEEHCVYVLALLKTYHLLAAGFKQSSEEMLQQIKTVQFLKDSIDFAVLVTSAFPKLHEMLMSKTNTDVFEAVDLFTTGYMFGIHGTESGMQRMLQLVWSSDKEKRDAVSDAYKRVLFSTDQSGRAHAILVVQNLSKFLSEIEYGHYTAMESLMAEWVLGGDIDAAVIQVLFERFTLKLEGTTVNESRLSLQLLIMASQTKASIVSANKLIIEDIAAGDRVRRDPRIFTSCLQLLVNSIDANNNAKYYKRHNSDSEFVGKITRLFLDFFFHKKLSDFDALAMSVFEYFYRMCQAPDVIAQQLVVTLLKRFNESWLVKEAAALESSPVVGNKENVPESQPTEIPYSQTLPLTQSQPDNLLQSDRSLMPVFLVTRLVFCIGYMTIKEMIFLDMDIYNNMKYRDELTAQEERKNRNQLAGNAQNAASRLTLNLSAMEVRKRLSGVAAEPQQEPDDDLVGATAEDNIAEEINGICEEMLLYNSDALLAKLSPFIIEICKRPGEFRDDKLQQAATLALARLMTVSSRFCESNMSFLMNILNLTKNIRIKCNTVVGLSDLTFRFPNIIEPWTGHFYAQLHESNTELRLTAVKMLSHLILNEMIRVKGQIADMALCIVDGNDEIRNITKQFFKEIANKSNILYNVLPDIISRLGDINLGLDEDKYRIIMSYILGLIQKDRQIETLVEKLCLRFPVTRVERQWRDIAYCLGLLSYNERSVKKLMDNMQHYKDKVQVDEVYQSFKLIISNTNKLAKPELKAVVTEFENRLNECLQVNPDSSAQPGDKATGASEGQANRTQTARTKKGGRKPAANKKTAARGRGRRTRIESSSDDSPSSDSSD</sequence>
<dbReference type="PIRSF" id="PIRSF017127">
    <property type="entry name" value="Condensin_D2"/>
    <property type="match status" value="1"/>
</dbReference>
<comment type="subcellular location">
    <subcellularLocation>
        <location evidence="2">Chromosome</location>
    </subcellularLocation>
    <subcellularLocation>
        <location evidence="1">Nucleus</location>
    </subcellularLocation>
</comment>
<name>A0A6P4FV58_DRORH</name>
<evidence type="ECO:0000256" key="8">
    <source>
        <dbReference type="ARBA" id="ARBA00023242"/>
    </source>
</evidence>
<feature type="domain" description="Condensin complex subunit 1 N-terminal" evidence="14">
    <location>
        <begin position="78"/>
        <end position="243"/>
    </location>
</feature>
<gene>
    <name evidence="17" type="primary">LOC108051465</name>
    <name evidence="15" type="synonym">108051465</name>
</gene>
<dbReference type="PANTHER" id="PTHR14222:SF2">
    <property type="entry name" value="CONDENSIN COMPLEX SUBUNIT 1"/>
    <property type="match status" value="1"/>
</dbReference>
<dbReference type="Pfam" id="PF12922">
    <property type="entry name" value="Cnd1_N"/>
    <property type="match status" value="1"/>
</dbReference>
<proteinExistence type="inferred from homology"/>
<dbReference type="GO" id="GO:0051301">
    <property type="term" value="P:cell division"/>
    <property type="evidence" value="ECO:0007669"/>
    <property type="project" value="UniProtKB-KW"/>
</dbReference>
<dbReference type="GO" id="GO:0000796">
    <property type="term" value="C:condensin complex"/>
    <property type="evidence" value="ECO:0007669"/>
    <property type="project" value="TreeGrafter"/>
</dbReference>
<feature type="compositionally biased region" description="Basic residues" evidence="12">
    <location>
        <begin position="1343"/>
        <end position="1365"/>
    </location>
</feature>
<evidence type="ECO:0000256" key="3">
    <source>
        <dbReference type="ARBA" id="ARBA00009606"/>
    </source>
</evidence>
<dbReference type="PANTHER" id="PTHR14222">
    <property type="entry name" value="CONDENSIN"/>
    <property type="match status" value="1"/>
</dbReference>
<feature type="compositionally biased region" description="Low complexity" evidence="12">
    <location>
        <begin position="1373"/>
        <end position="1382"/>
    </location>
</feature>
<reference evidence="15" key="3">
    <citation type="submission" date="2025-05" db="UniProtKB">
        <authorList>
            <consortium name="EnsemblMetazoa"/>
        </authorList>
    </citation>
    <scope>IDENTIFICATION</scope>
</reference>
<keyword evidence="8" id="KW-0539">Nucleus</keyword>
<dbReference type="RefSeq" id="XP_016989076.1">
    <property type="nucleotide sequence ID" value="XM_017133587.1"/>
</dbReference>
<evidence type="ECO:0000259" key="14">
    <source>
        <dbReference type="Pfam" id="PF12922"/>
    </source>
</evidence>
<evidence type="ECO:0000256" key="9">
    <source>
        <dbReference type="ARBA" id="ARBA00023306"/>
    </source>
</evidence>
<keyword evidence="6 10" id="KW-0498">Mitosis</keyword>
<dbReference type="InterPro" id="IPR011989">
    <property type="entry name" value="ARM-like"/>
</dbReference>
<dbReference type="Proteomes" id="UP001652680">
    <property type="component" value="Unassembled WGS sequence"/>
</dbReference>
<reference evidence="16" key="1">
    <citation type="journal article" date="2021" name="Elife">
        <title>Highly contiguous assemblies of 101 drosophilid genomes.</title>
        <authorList>
            <person name="Kim B.Y."/>
            <person name="Wang J.R."/>
            <person name="Miller D.E."/>
            <person name="Barmina O."/>
            <person name="Delaney E."/>
            <person name="Thompson A."/>
            <person name="Comeault A.A."/>
            <person name="Peede D."/>
            <person name="D'Agostino E.R."/>
            <person name="Pelaez J."/>
            <person name="Aguilar J.M."/>
            <person name="Haji D."/>
            <person name="Matsunaga T."/>
            <person name="Armstrong E.E."/>
            <person name="Zych M."/>
            <person name="Ogawa Y."/>
            <person name="Stamenkovic-Radak M."/>
            <person name="Jelic M."/>
            <person name="Veselinovic M.S."/>
            <person name="Tanaskovic M."/>
            <person name="Eric P."/>
            <person name="Gao J.J."/>
            <person name="Katoh T.K."/>
            <person name="Toda M.J."/>
            <person name="Watabe H."/>
            <person name="Watada M."/>
            <person name="Davis J.S."/>
            <person name="Moyle L.C."/>
            <person name="Manoli G."/>
            <person name="Bertolini E."/>
            <person name="Kostal V."/>
            <person name="Hawley R.S."/>
            <person name="Takahashi A."/>
            <person name="Jones C.D."/>
            <person name="Price D.K."/>
            <person name="Whiteman N."/>
            <person name="Kopp A."/>
            <person name="Matute D.R."/>
            <person name="Petrov D.A."/>
        </authorList>
    </citation>
    <scope>NUCLEOTIDE SEQUENCE [LARGE SCALE GENOMIC DNA]</scope>
</reference>
<dbReference type="InterPro" id="IPR024324">
    <property type="entry name" value="Condensin_cplx_su1_N"/>
</dbReference>
<evidence type="ECO:0000256" key="4">
    <source>
        <dbReference type="ARBA" id="ARBA00022454"/>
    </source>
</evidence>
<comment type="function">
    <text evidence="10">Regulatory subunit of the condensin complex, a complex required for conversion of interphase chromatin into mitotic-like condense chromosomes. The condensin complex probably introduces positive supercoils into relaxed DNA in the presence of type I topoisomerases and converts nicked DNA into positive knotted forms in the presence of type II topoisomerases.</text>
</comment>
<comment type="similarity">
    <text evidence="3 10">Belongs to the CND1 (condensin subunit 1) family.</text>
</comment>
<protein>
    <recommendedName>
        <fullName evidence="10">Condensin complex subunit 1</fullName>
    </recommendedName>
</protein>
<evidence type="ECO:0000259" key="13">
    <source>
        <dbReference type="Pfam" id="PF12717"/>
    </source>
</evidence>
<reference evidence="17" key="2">
    <citation type="submission" date="2025-04" db="UniProtKB">
        <authorList>
            <consortium name="RefSeq"/>
        </authorList>
    </citation>
    <scope>IDENTIFICATION</scope>
</reference>
<dbReference type="GO" id="GO:0000779">
    <property type="term" value="C:condensed chromosome, centromeric region"/>
    <property type="evidence" value="ECO:0007669"/>
    <property type="project" value="TreeGrafter"/>
</dbReference>
<dbReference type="Pfam" id="PF12717">
    <property type="entry name" value="Cnd1"/>
    <property type="match status" value="1"/>
</dbReference>
<dbReference type="Gene3D" id="1.25.10.10">
    <property type="entry name" value="Leucine-rich Repeat Variant"/>
    <property type="match status" value="1"/>
</dbReference>
<dbReference type="SUPFAM" id="SSF48371">
    <property type="entry name" value="ARM repeat"/>
    <property type="match status" value="1"/>
</dbReference>
<feature type="domain" description="Condensin complex subunit 1 C-terminal" evidence="13">
    <location>
        <begin position="1092"/>
        <end position="1251"/>
    </location>
</feature>
<dbReference type="InterPro" id="IPR007673">
    <property type="entry name" value="Condensin_cplx_su1"/>
</dbReference>
<dbReference type="InterPro" id="IPR016024">
    <property type="entry name" value="ARM-type_fold"/>
</dbReference>
<dbReference type="InterPro" id="IPR032682">
    <property type="entry name" value="Cnd1_C"/>
</dbReference>
<feature type="region of interest" description="Disordered" evidence="12">
    <location>
        <begin position="1315"/>
        <end position="1382"/>
    </location>
</feature>
<evidence type="ECO:0000313" key="17">
    <source>
        <dbReference type="RefSeq" id="XP_016989076.1"/>
    </source>
</evidence>
<evidence type="ECO:0000256" key="2">
    <source>
        <dbReference type="ARBA" id="ARBA00004286"/>
    </source>
</evidence>
<dbReference type="InterPro" id="IPR026971">
    <property type="entry name" value="CND1/NCAPD3"/>
</dbReference>
<evidence type="ECO:0000256" key="10">
    <source>
        <dbReference type="PIRNR" id="PIRNR017127"/>
    </source>
</evidence>
<keyword evidence="9 10" id="KW-0131">Cell cycle</keyword>
<evidence type="ECO:0000256" key="11">
    <source>
        <dbReference type="SAM" id="Coils"/>
    </source>
</evidence>
<feature type="coiled-coil region" evidence="11">
    <location>
        <begin position="446"/>
        <end position="480"/>
    </location>
</feature>
<dbReference type="GO" id="GO:0007076">
    <property type="term" value="P:mitotic chromosome condensation"/>
    <property type="evidence" value="ECO:0007669"/>
    <property type="project" value="InterPro"/>
</dbReference>
<evidence type="ECO:0000256" key="1">
    <source>
        <dbReference type="ARBA" id="ARBA00004123"/>
    </source>
</evidence>
<evidence type="ECO:0000256" key="5">
    <source>
        <dbReference type="ARBA" id="ARBA00022618"/>
    </source>
</evidence>
<dbReference type="EnsemblMetazoa" id="XM_017133587.2">
    <property type="protein sequence ID" value="XP_016989076.1"/>
    <property type="gene ID" value="LOC108051465"/>
</dbReference>
<evidence type="ECO:0000256" key="7">
    <source>
        <dbReference type="ARBA" id="ARBA00023067"/>
    </source>
</evidence>
<evidence type="ECO:0000313" key="16">
    <source>
        <dbReference type="Proteomes" id="UP001652680"/>
    </source>
</evidence>